<evidence type="ECO:0000313" key="1">
    <source>
        <dbReference type="EMBL" id="AHH06115.1"/>
    </source>
</evidence>
<organism evidence="1 2">
    <name type="scientific">Borrelia crocidurae DOU</name>
    <dbReference type="NCBI Taxonomy" id="1293575"/>
    <lineage>
        <taxon>Bacteria</taxon>
        <taxon>Pseudomonadati</taxon>
        <taxon>Spirochaetota</taxon>
        <taxon>Spirochaetia</taxon>
        <taxon>Spirochaetales</taxon>
        <taxon>Borreliaceae</taxon>
        <taxon>Borrelia</taxon>
    </lineage>
</organism>
<dbReference type="PATRIC" id="fig|1293575.3.peg.48"/>
<gene>
    <name evidence="1" type="ORF">BCD_0049</name>
</gene>
<reference evidence="1" key="1">
    <citation type="submission" date="2013-02" db="EMBL/GenBank/DDBJ databases">
        <title>Comparative genomics of Borrelia species.</title>
        <authorList>
            <person name="Schwan T.G."/>
            <person name="Raffel S.J."/>
            <person name="Porcella S.F."/>
        </authorList>
    </citation>
    <scope>NUCLEOTIDE SEQUENCE [LARGE SCALE GENOMIC DNA]</scope>
    <source>
        <strain evidence="1">DOU</strain>
    </source>
</reference>
<evidence type="ECO:0000313" key="2">
    <source>
        <dbReference type="Proteomes" id="UP000019337"/>
    </source>
</evidence>
<dbReference type="AlphaFoldDB" id="W5SGU6"/>
<proteinExistence type="predicted"/>
<dbReference type="EMBL" id="CP004267">
    <property type="protein sequence ID" value="AHH06115.1"/>
    <property type="molecule type" value="Genomic_DNA"/>
</dbReference>
<dbReference type="HOGENOM" id="CLU_206370_0_0_12"/>
<name>W5SGU6_9SPIR</name>
<sequence length="65" mass="7372">MQISLFFLFLFICVILSLKDYLEGMFLDLTKNFSSVNGKQRESLKTSLINAKNNNFTSSDLVMAA</sequence>
<dbReference type="Proteomes" id="UP000019337">
    <property type="component" value="Chromosome"/>
</dbReference>
<protein>
    <submittedName>
        <fullName evidence="1">Uncharacterized protein</fullName>
    </submittedName>
</protein>
<keyword evidence="2" id="KW-1185">Reference proteome</keyword>
<accession>W5SGU6</accession>